<protein>
    <recommendedName>
        <fullName evidence="4">Siroheme synthase</fullName>
    </recommendedName>
</protein>
<dbReference type="EMBL" id="JAWHQM010000035">
    <property type="protein sequence ID" value="KAK5633731.1"/>
    <property type="molecule type" value="Genomic_DNA"/>
</dbReference>
<feature type="compositionally biased region" description="Polar residues" evidence="1">
    <location>
        <begin position="223"/>
        <end position="233"/>
    </location>
</feature>
<feature type="compositionally biased region" description="Basic and acidic residues" evidence="1">
    <location>
        <begin position="21"/>
        <end position="31"/>
    </location>
</feature>
<name>A0AAN7UWU3_9PEZI</name>
<feature type="region of interest" description="Disordered" evidence="1">
    <location>
        <begin position="142"/>
        <end position="170"/>
    </location>
</feature>
<dbReference type="InterPro" id="IPR025204">
    <property type="entry name" value="CENP-L"/>
</dbReference>
<dbReference type="AlphaFoldDB" id="A0AAN7UWU3"/>
<evidence type="ECO:0000313" key="3">
    <source>
        <dbReference type="Proteomes" id="UP001305414"/>
    </source>
</evidence>
<dbReference type="Proteomes" id="UP001305414">
    <property type="component" value="Unassembled WGS sequence"/>
</dbReference>
<reference evidence="2 3" key="1">
    <citation type="submission" date="2023-10" db="EMBL/GenBank/DDBJ databases">
        <title>Draft genome sequence of Xylaria bambusicola isolate GMP-LS, the root and basal stem rot pathogen of sugarcane in Indonesia.</title>
        <authorList>
            <person name="Selvaraj P."/>
            <person name="Muralishankar V."/>
            <person name="Muruganantham S."/>
            <person name="Sp S."/>
            <person name="Haryani S."/>
            <person name="Lau K.J.X."/>
            <person name="Naqvi N.I."/>
        </authorList>
    </citation>
    <scope>NUCLEOTIDE SEQUENCE [LARGE SCALE GENOMIC DNA]</scope>
    <source>
        <strain evidence="2">GMP-LS</strain>
    </source>
</reference>
<feature type="compositionally biased region" description="Basic and acidic residues" evidence="1">
    <location>
        <begin position="155"/>
        <end position="166"/>
    </location>
</feature>
<accession>A0AAN7UWU3</accession>
<comment type="caution">
    <text evidence="2">The sequence shown here is derived from an EMBL/GenBank/DDBJ whole genome shotgun (WGS) entry which is preliminary data.</text>
</comment>
<feature type="region of interest" description="Disordered" evidence="1">
    <location>
        <begin position="1"/>
        <end position="54"/>
    </location>
</feature>
<organism evidence="2 3">
    <name type="scientific">Xylaria bambusicola</name>
    <dbReference type="NCBI Taxonomy" id="326684"/>
    <lineage>
        <taxon>Eukaryota</taxon>
        <taxon>Fungi</taxon>
        <taxon>Dikarya</taxon>
        <taxon>Ascomycota</taxon>
        <taxon>Pezizomycotina</taxon>
        <taxon>Sordariomycetes</taxon>
        <taxon>Xylariomycetidae</taxon>
        <taxon>Xylariales</taxon>
        <taxon>Xylariaceae</taxon>
        <taxon>Xylaria</taxon>
    </lineage>
</organism>
<gene>
    <name evidence="2" type="ORF">RRF57_009445</name>
</gene>
<sequence length="537" mass="59767">MPPKRRGRPAASEATQPEPVANHERDSHSDSDGGAASNSREESDPDVSQGEAESSSLKFFNTTFSTFRVSPLYMSQGSLTPEGLQKISKRLRDTLVGDVVRGVQVGLESDAALGRLGVLERVEWRECDPLLLFPTLADAGRTHDEATQRRRYMQPRRDKGKSKDADAQPEQVPQLLCLDLQYEKAAFNAIMIPSLNDWRKSGGNDIHDENRDEDEAGLPHPPSWTQNITSAEGKSQGKRKGIEAGDERKNGSFAHFPLLLMRMPAPLKAVLVDFLSSTFDCRISPLHLGTRTLVRSWERWIEESSASTGQMLNKDIALTLGFHLEPMADTAITGSAAAQQKAHDPSKPTALGLKTIDVVVPSEEIRRFLRVGKKTITDSSNGKDQTGSRKRSAASPVKEQEKERLRRRRLGGSKDEEGWAWRKNLREQDQEVIADNDNGIQETFSQPFTDALSHYLDHHLALDMTHPGVRVLRVVCDAFALSDTRVKVFAPRRDKGDDDNTHGDLAIDTFLRSLVRKAQGREWSRSALQLANLEVIT</sequence>
<keyword evidence="3" id="KW-1185">Reference proteome</keyword>
<feature type="region of interest" description="Disordered" evidence="1">
    <location>
        <begin position="203"/>
        <end position="248"/>
    </location>
</feature>
<dbReference type="Pfam" id="PF13092">
    <property type="entry name" value="CENP-L"/>
    <property type="match status" value="1"/>
</dbReference>
<evidence type="ECO:0000313" key="2">
    <source>
        <dbReference type="EMBL" id="KAK5633731.1"/>
    </source>
</evidence>
<evidence type="ECO:0000256" key="1">
    <source>
        <dbReference type="SAM" id="MobiDB-lite"/>
    </source>
</evidence>
<evidence type="ECO:0008006" key="4">
    <source>
        <dbReference type="Google" id="ProtNLM"/>
    </source>
</evidence>
<proteinExistence type="predicted"/>
<feature type="region of interest" description="Disordered" evidence="1">
    <location>
        <begin position="376"/>
        <end position="413"/>
    </location>
</feature>